<reference evidence="2 3" key="1">
    <citation type="submission" date="2016-09" db="EMBL/GenBank/DDBJ databases">
        <title>Serratia marcescens MSU-97 and epiphytic antimycotic-producing bacteria.</title>
        <authorList>
            <person name="Matilla M.A."/>
        </authorList>
    </citation>
    <scope>NUCLEOTIDE SEQUENCE [LARGE SCALE GENOMIC DNA]</scope>
    <source>
        <strain evidence="2 3">MSU-97</strain>
    </source>
</reference>
<sequence>MSQANDAAVEALLADIGSTHGELLAIVQQVRRVVAASGNGVTESVKYGGIMFSHTQFFCGVFTYRNHVTVEFGQGYRLEDRHRQLEGGGQYRRHIKLHSPAEVKSKYLADYVSQAYALALG</sequence>
<comment type="caution">
    <text evidence="2">The sequence shown here is derived from an EMBL/GenBank/DDBJ whole genome shotgun (WGS) entry which is preliminary data.</text>
</comment>
<dbReference type="OrthoDB" id="7619808at2"/>
<dbReference type="RefSeq" id="WP_073528725.1">
    <property type="nucleotide sequence ID" value="NZ_MJAO01000001.1"/>
</dbReference>
<proteinExistence type="predicted"/>
<feature type="domain" description="YdhG-like" evidence="1">
    <location>
        <begin position="25"/>
        <end position="115"/>
    </location>
</feature>
<evidence type="ECO:0000313" key="2">
    <source>
        <dbReference type="EMBL" id="OKB68647.1"/>
    </source>
</evidence>
<evidence type="ECO:0000259" key="1">
    <source>
        <dbReference type="Pfam" id="PF08818"/>
    </source>
</evidence>
<accession>A0A1Q4P6B7</accession>
<dbReference type="Proteomes" id="UP000185770">
    <property type="component" value="Unassembled WGS sequence"/>
</dbReference>
<dbReference type="SUPFAM" id="SSF159888">
    <property type="entry name" value="YdhG-like"/>
    <property type="match status" value="1"/>
</dbReference>
<name>A0A1Q4P6B7_SERMA</name>
<organism evidence="2 3">
    <name type="scientific">Serratia marcescens</name>
    <dbReference type="NCBI Taxonomy" id="615"/>
    <lineage>
        <taxon>Bacteria</taxon>
        <taxon>Pseudomonadati</taxon>
        <taxon>Pseudomonadota</taxon>
        <taxon>Gammaproteobacteria</taxon>
        <taxon>Enterobacterales</taxon>
        <taxon>Yersiniaceae</taxon>
        <taxon>Serratia</taxon>
    </lineage>
</organism>
<gene>
    <name evidence="2" type="ORF">BHU62_00970</name>
</gene>
<dbReference type="InterPro" id="IPR014922">
    <property type="entry name" value="YdhG-like"/>
</dbReference>
<dbReference type="EMBL" id="MJAO01000001">
    <property type="protein sequence ID" value="OKB68647.1"/>
    <property type="molecule type" value="Genomic_DNA"/>
</dbReference>
<dbReference type="Pfam" id="PF08818">
    <property type="entry name" value="DUF1801"/>
    <property type="match status" value="1"/>
</dbReference>
<dbReference type="AlphaFoldDB" id="A0A1Q4P6B7"/>
<dbReference type="Gene3D" id="3.90.1150.200">
    <property type="match status" value="1"/>
</dbReference>
<protein>
    <recommendedName>
        <fullName evidence="1">YdhG-like domain-containing protein</fullName>
    </recommendedName>
</protein>
<evidence type="ECO:0000313" key="3">
    <source>
        <dbReference type="Proteomes" id="UP000185770"/>
    </source>
</evidence>